<evidence type="ECO:0000256" key="3">
    <source>
        <dbReference type="ARBA" id="ARBA00022475"/>
    </source>
</evidence>
<keyword evidence="5 8" id="KW-0812">Transmembrane</keyword>
<evidence type="ECO:0000256" key="4">
    <source>
        <dbReference type="ARBA" id="ARBA00022519"/>
    </source>
</evidence>
<keyword evidence="4" id="KW-0997">Cell inner membrane</keyword>
<comment type="subcellular location">
    <subcellularLocation>
        <location evidence="1">Cell membrane</location>
        <topology evidence="1">Multi-pass membrane protein</topology>
    </subcellularLocation>
</comment>
<dbReference type="EMBL" id="BSDY01000004">
    <property type="protein sequence ID" value="GLI55532.1"/>
    <property type="molecule type" value="Genomic_DNA"/>
</dbReference>
<keyword evidence="2" id="KW-0813">Transport</keyword>
<comment type="caution">
    <text evidence="9">The sequence shown here is derived from an EMBL/GenBank/DDBJ whole genome shotgun (WGS) entry which is preliminary data.</text>
</comment>
<dbReference type="GO" id="GO:0022857">
    <property type="term" value="F:transmembrane transporter activity"/>
    <property type="evidence" value="ECO:0007669"/>
    <property type="project" value="InterPro"/>
</dbReference>
<dbReference type="PANTHER" id="PTHR32196:SF21">
    <property type="entry name" value="ABC TRANSPORTER PERMEASE PROTEIN YPHD-RELATED"/>
    <property type="match status" value="1"/>
</dbReference>
<evidence type="ECO:0000256" key="6">
    <source>
        <dbReference type="ARBA" id="ARBA00022989"/>
    </source>
</evidence>
<keyword evidence="3" id="KW-1003">Cell membrane</keyword>
<keyword evidence="10" id="KW-1185">Reference proteome</keyword>
<keyword evidence="6 8" id="KW-1133">Transmembrane helix</keyword>
<accession>A0A9W6LMD6</accession>
<protein>
    <submittedName>
        <fullName evidence="9">Ribose ABC transporter permease</fullName>
    </submittedName>
</protein>
<dbReference type="AlphaFoldDB" id="A0A9W6LMD6"/>
<keyword evidence="7 8" id="KW-0472">Membrane</keyword>
<dbReference type="CDD" id="cd06579">
    <property type="entry name" value="TM_PBP1_transp_AraH_like"/>
    <property type="match status" value="1"/>
</dbReference>
<dbReference type="GO" id="GO:0005886">
    <property type="term" value="C:plasma membrane"/>
    <property type="evidence" value="ECO:0007669"/>
    <property type="project" value="UniProtKB-SubCell"/>
</dbReference>
<dbReference type="Pfam" id="PF02653">
    <property type="entry name" value="BPD_transp_2"/>
    <property type="match status" value="1"/>
</dbReference>
<dbReference type="PANTHER" id="PTHR32196">
    <property type="entry name" value="ABC TRANSPORTER PERMEASE PROTEIN YPHD-RELATED-RELATED"/>
    <property type="match status" value="1"/>
</dbReference>
<organism evidence="9 10">
    <name type="scientific">Propionigenium maris DSM 9537</name>
    <dbReference type="NCBI Taxonomy" id="1123000"/>
    <lineage>
        <taxon>Bacteria</taxon>
        <taxon>Fusobacteriati</taxon>
        <taxon>Fusobacteriota</taxon>
        <taxon>Fusobacteriia</taxon>
        <taxon>Fusobacteriales</taxon>
        <taxon>Fusobacteriaceae</taxon>
        <taxon>Propionigenium</taxon>
    </lineage>
</organism>
<evidence type="ECO:0000256" key="8">
    <source>
        <dbReference type="SAM" id="Phobius"/>
    </source>
</evidence>
<gene>
    <name evidence="9" type="primary">rbsC</name>
    <name evidence="9" type="ORF">PM10SUCC1_10460</name>
</gene>
<evidence type="ECO:0000256" key="2">
    <source>
        <dbReference type="ARBA" id="ARBA00022448"/>
    </source>
</evidence>
<reference evidence="9" key="1">
    <citation type="submission" date="2022-12" db="EMBL/GenBank/DDBJ databases">
        <title>Reference genome sequencing for broad-spectrum identification of bacterial and archaeal isolates by mass spectrometry.</title>
        <authorList>
            <person name="Sekiguchi Y."/>
            <person name="Tourlousse D.M."/>
        </authorList>
    </citation>
    <scope>NUCLEOTIDE SEQUENCE</scope>
    <source>
        <strain evidence="9">10succ1</strain>
    </source>
</reference>
<evidence type="ECO:0000256" key="1">
    <source>
        <dbReference type="ARBA" id="ARBA00004651"/>
    </source>
</evidence>
<evidence type="ECO:0000256" key="5">
    <source>
        <dbReference type="ARBA" id="ARBA00022692"/>
    </source>
</evidence>
<feature type="transmembrane region" description="Helical" evidence="8">
    <location>
        <begin position="53"/>
        <end position="73"/>
    </location>
</feature>
<feature type="transmembrane region" description="Helical" evidence="8">
    <location>
        <begin position="23"/>
        <end position="41"/>
    </location>
</feature>
<dbReference type="RefSeq" id="WP_281834068.1">
    <property type="nucleotide sequence ID" value="NZ_BSDY01000004.1"/>
</dbReference>
<feature type="transmembrane region" description="Helical" evidence="8">
    <location>
        <begin position="223"/>
        <end position="243"/>
    </location>
</feature>
<dbReference type="Proteomes" id="UP001144471">
    <property type="component" value="Unassembled WGS sequence"/>
</dbReference>
<feature type="transmembrane region" description="Helical" evidence="8">
    <location>
        <begin position="124"/>
        <end position="144"/>
    </location>
</feature>
<evidence type="ECO:0000313" key="10">
    <source>
        <dbReference type="Proteomes" id="UP001144471"/>
    </source>
</evidence>
<dbReference type="InterPro" id="IPR001851">
    <property type="entry name" value="ABC_transp_permease"/>
</dbReference>
<name>A0A9W6LMD6_9FUSO</name>
<dbReference type="NCBIfam" id="NF007067">
    <property type="entry name" value="PRK09512.1"/>
    <property type="match status" value="1"/>
</dbReference>
<sequence length="322" mass="33646">MSNTAAIKAENKKKINLLHNKPLIGLIIFSIIVTFLNPRFLSAANILNVLRQTSINAIIAAGMTFVILTGGIDLSVGSILALCGAISASLLAAGTSAFVAILVPLVLGAIFGMASGMFISFGKLQAFITTLVTMTLLRGATLVFTDGKPISIGFEENTYLFDTIGAGTILGIPTPIYIMLAVYAVSYYILNHTKFGRYVYAVGGNEEATRLSGINVDKVKVKVYAISGVLSALSGIIVTARLFSAQPTAGTGYELDAIAAVVLGGTSLAGGLGRITGTITGALIIGVLSNALNLLNVSSYYQMMIKALVILVAVLMDRKSKK</sequence>
<proteinExistence type="predicted"/>
<evidence type="ECO:0000256" key="7">
    <source>
        <dbReference type="ARBA" id="ARBA00023136"/>
    </source>
</evidence>
<feature type="transmembrane region" description="Helical" evidence="8">
    <location>
        <begin position="79"/>
        <end position="112"/>
    </location>
</feature>
<feature type="transmembrane region" description="Helical" evidence="8">
    <location>
        <begin position="164"/>
        <end position="190"/>
    </location>
</feature>
<evidence type="ECO:0000313" key="9">
    <source>
        <dbReference type="EMBL" id="GLI55532.1"/>
    </source>
</evidence>